<feature type="region of interest" description="Disordered" evidence="1">
    <location>
        <begin position="1"/>
        <end position="39"/>
    </location>
</feature>
<dbReference type="Proteomes" id="UP000237105">
    <property type="component" value="Unassembled WGS sequence"/>
</dbReference>
<comment type="caution">
    <text evidence="2">The sequence shown here is derived from an EMBL/GenBank/DDBJ whole genome shotgun (WGS) entry which is preliminary data.</text>
</comment>
<dbReference type="EMBL" id="JXTB01000113">
    <property type="protein sequence ID" value="PON62384.1"/>
    <property type="molecule type" value="Genomic_DNA"/>
</dbReference>
<dbReference type="AlphaFoldDB" id="A0A2P5CMW1"/>
<accession>A0A2P5CMW1</accession>
<protein>
    <submittedName>
        <fullName evidence="2">Uncharacterized protein</fullName>
    </submittedName>
</protein>
<proteinExistence type="predicted"/>
<gene>
    <name evidence="2" type="ORF">PanWU01x14_139090</name>
</gene>
<reference evidence="3" key="1">
    <citation type="submission" date="2016-06" db="EMBL/GenBank/DDBJ databases">
        <title>Parallel loss of symbiosis genes in relatives of nitrogen-fixing non-legume Parasponia.</title>
        <authorList>
            <person name="Van Velzen R."/>
            <person name="Holmer R."/>
            <person name="Bu F."/>
            <person name="Rutten L."/>
            <person name="Van Zeijl A."/>
            <person name="Liu W."/>
            <person name="Santuari L."/>
            <person name="Cao Q."/>
            <person name="Sharma T."/>
            <person name="Shen D."/>
            <person name="Roswanjaya Y."/>
            <person name="Wardhani T."/>
            <person name="Kalhor M.S."/>
            <person name="Jansen J."/>
            <person name="Van den Hoogen J."/>
            <person name="Gungor B."/>
            <person name="Hartog M."/>
            <person name="Hontelez J."/>
            <person name="Verver J."/>
            <person name="Yang W.-C."/>
            <person name="Schijlen E."/>
            <person name="Repin R."/>
            <person name="Schilthuizen M."/>
            <person name="Schranz E."/>
            <person name="Heidstra R."/>
            <person name="Miyata K."/>
            <person name="Fedorova E."/>
            <person name="Kohlen W."/>
            <person name="Bisseling T."/>
            <person name="Smit S."/>
            <person name="Geurts R."/>
        </authorList>
    </citation>
    <scope>NUCLEOTIDE SEQUENCE [LARGE SCALE GENOMIC DNA]</scope>
    <source>
        <strain evidence="3">cv. WU1-14</strain>
    </source>
</reference>
<evidence type="ECO:0000256" key="1">
    <source>
        <dbReference type="SAM" id="MobiDB-lite"/>
    </source>
</evidence>
<sequence length="84" mass="9747">MRVESNKKKCVTRYPPSVRQHSLSPKAQNRHKRRSPKLAMPFEHKYKIELAFSSLLQWRTVAMGLQRPGLAALHLPCGEPLRRT</sequence>
<evidence type="ECO:0000313" key="2">
    <source>
        <dbReference type="EMBL" id="PON62384.1"/>
    </source>
</evidence>
<organism evidence="2 3">
    <name type="scientific">Parasponia andersonii</name>
    <name type="common">Sponia andersonii</name>
    <dbReference type="NCBI Taxonomy" id="3476"/>
    <lineage>
        <taxon>Eukaryota</taxon>
        <taxon>Viridiplantae</taxon>
        <taxon>Streptophyta</taxon>
        <taxon>Embryophyta</taxon>
        <taxon>Tracheophyta</taxon>
        <taxon>Spermatophyta</taxon>
        <taxon>Magnoliopsida</taxon>
        <taxon>eudicotyledons</taxon>
        <taxon>Gunneridae</taxon>
        <taxon>Pentapetalae</taxon>
        <taxon>rosids</taxon>
        <taxon>fabids</taxon>
        <taxon>Rosales</taxon>
        <taxon>Cannabaceae</taxon>
        <taxon>Parasponia</taxon>
    </lineage>
</organism>
<name>A0A2P5CMW1_PARAD</name>
<evidence type="ECO:0000313" key="3">
    <source>
        <dbReference type="Proteomes" id="UP000237105"/>
    </source>
</evidence>
<keyword evidence="3" id="KW-1185">Reference proteome</keyword>